<dbReference type="InterPro" id="IPR010031">
    <property type="entry name" value="FAD_lactone_oxidase-like"/>
</dbReference>
<dbReference type="Pfam" id="PF04030">
    <property type="entry name" value="ALO"/>
    <property type="match status" value="1"/>
</dbReference>
<evidence type="ECO:0000313" key="3">
    <source>
        <dbReference type="EMBL" id="CAB4724763.1"/>
    </source>
</evidence>
<accession>A0A6J7HCL5</accession>
<dbReference type="PANTHER" id="PTHR43762">
    <property type="entry name" value="L-GULONOLACTONE OXIDASE"/>
    <property type="match status" value="1"/>
</dbReference>
<dbReference type="GO" id="GO:0003885">
    <property type="term" value="F:D-arabinono-1,4-lactone oxidase activity"/>
    <property type="evidence" value="ECO:0007669"/>
    <property type="project" value="InterPro"/>
</dbReference>
<evidence type="ECO:0000256" key="1">
    <source>
        <dbReference type="ARBA" id="ARBA00023002"/>
    </source>
</evidence>
<dbReference type="PROSITE" id="PS51387">
    <property type="entry name" value="FAD_PCMH"/>
    <property type="match status" value="1"/>
</dbReference>
<name>A0A6J7HCL5_9ZZZZ</name>
<keyword evidence="1" id="KW-0560">Oxidoreductase</keyword>
<protein>
    <submittedName>
        <fullName evidence="4">Unannotated protein</fullName>
    </submittedName>
</protein>
<dbReference type="InterPro" id="IPR007173">
    <property type="entry name" value="ALO_C"/>
</dbReference>
<dbReference type="GO" id="GO:0071949">
    <property type="term" value="F:FAD binding"/>
    <property type="evidence" value="ECO:0007669"/>
    <property type="project" value="InterPro"/>
</dbReference>
<dbReference type="Pfam" id="PF01565">
    <property type="entry name" value="FAD_binding_4"/>
    <property type="match status" value="1"/>
</dbReference>
<dbReference type="GO" id="GO:0016020">
    <property type="term" value="C:membrane"/>
    <property type="evidence" value="ECO:0007669"/>
    <property type="project" value="InterPro"/>
</dbReference>
<dbReference type="InterPro" id="IPR016166">
    <property type="entry name" value="FAD-bd_PCMH"/>
</dbReference>
<gene>
    <name evidence="3" type="ORF">UFOPK2683_00896</name>
    <name evidence="4" type="ORF">UFOPK3605_01484</name>
</gene>
<evidence type="ECO:0000313" key="4">
    <source>
        <dbReference type="EMBL" id="CAB4917394.1"/>
    </source>
</evidence>
<dbReference type="EMBL" id="CAFBMM010000111">
    <property type="protein sequence ID" value="CAB4917394.1"/>
    <property type="molecule type" value="Genomic_DNA"/>
</dbReference>
<feature type="domain" description="FAD-binding PCMH-type" evidence="2">
    <location>
        <begin position="15"/>
        <end position="184"/>
    </location>
</feature>
<dbReference type="InterPro" id="IPR016169">
    <property type="entry name" value="FAD-bd_PCMH_sub2"/>
</dbReference>
<dbReference type="InterPro" id="IPR006094">
    <property type="entry name" value="Oxid_FAD_bind_N"/>
</dbReference>
<dbReference type="EMBL" id="CAEZYK010000045">
    <property type="protein sequence ID" value="CAB4724763.1"/>
    <property type="molecule type" value="Genomic_DNA"/>
</dbReference>
<dbReference type="AlphaFoldDB" id="A0A6J7HCL5"/>
<dbReference type="GO" id="GO:0005739">
    <property type="term" value="C:mitochondrion"/>
    <property type="evidence" value="ECO:0007669"/>
    <property type="project" value="TreeGrafter"/>
</dbReference>
<dbReference type="PANTHER" id="PTHR43762:SF1">
    <property type="entry name" value="D-ARABINONO-1,4-LACTONE OXIDASE"/>
    <property type="match status" value="1"/>
</dbReference>
<reference evidence="4" key="1">
    <citation type="submission" date="2020-05" db="EMBL/GenBank/DDBJ databases">
        <authorList>
            <person name="Chiriac C."/>
            <person name="Salcher M."/>
            <person name="Ghai R."/>
            <person name="Kavagutti S V."/>
        </authorList>
    </citation>
    <scope>NUCLEOTIDE SEQUENCE</scope>
</reference>
<sequence>MPNATSRVLTGWGRIAASRARVITAPTGVAVDRALADAGHRGIVARGLGRSYGDAAQNANGDVIDATAIDVPFDFDSSTGLLRVGGGVSLDTIMRQVVPQGWFVPVTPGTRFVTIGGAFAADIHGKNHHCDGSFANHVNEITLHTPTGTHTITPTSEPELFWETAGAMGLTGVITSATVQLLPIETSRLQVDTERTVDLDDLLDRMTEGDHRYRYSVAWVDCLAKGRSLGRSVLTRGNHAPYDALAAPDRSDPLAFAPRTLASAPPWVPRGLLNRFTVRAFNEVWYRKAPRHHIAGLESIGAFFHPLDGVNNWNRLYGRPGFLQYQYVVPDSATATVRATLEQLAKRQCASFLAVLKRFGPENPGALSFPMPGWTLAIDLPATTNDLGVLLGDLDRLVVEAGGRTYLAKDSHLSPTTLRAMYPNLKNLEKIRDRVDPKRVLQSDLSRRLEL</sequence>
<organism evidence="4">
    <name type="scientific">freshwater metagenome</name>
    <dbReference type="NCBI Taxonomy" id="449393"/>
    <lineage>
        <taxon>unclassified sequences</taxon>
        <taxon>metagenomes</taxon>
        <taxon>ecological metagenomes</taxon>
    </lineage>
</organism>
<dbReference type="Gene3D" id="3.30.465.10">
    <property type="match status" value="1"/>
</dbReference>
<proteinExistence type="predicted"/>
<dbReference type="InterPro" id="IPR036318">
    <property type="entry name" value="FAD-bd_PCMH-like_sf"/>
</dbReference>
<evidence type="ECO:0000259" key="2">
    <source>
        <dbReference type="PROSITE" id="PS51387"/>
    </source>
</evidence>
<dbReference type="SUPFAM" id="SSF56176">
    <property type="entry name" value="FAD-binding/transporter-associated domain-like"/>
    <property type="match status" value="1"/>
</dbReference>